<comment type="caution">
    <text evidence="1">The sequence shown here is derived from an EMBL/GenBank/DDBJ whole genome shotgun (WGS) entry which is preliminary data.</text>
</comment>
<sequence length="67" mass="7510">MVRVCFLLQWCFTCGVLPVGLCPDNPNGDEAVQTSHTLIVFVLECNYPNVEGRYNPYKTTENNGKTV</sequence>
<evidence type="ECO:0000313" key="1">
    <source>
        <dbReference type="EMBL" id="ERT66896.1"/>
    </source>
</evidence>
<gene>
    <name evidence="1" type="ORF">HMPREF0742_00747</name>
</gene>
<evidence type="ECO:0000313" key="2">
    <source>
        <dbReference type="Proteomes" id="UP000017174"/>
    </source>
</evidence>
<accession>U7V5U6</accession>
<dbReference type="Proteomes" id="UP000017174">
    <property type="component" value="Unassembled WGS sequence"/>
</dbReference>
<dbReference type="EMBL" id="AXZG01000022">
    <property type="protein sequence ID" value="ERT66896.1"/>
    <property type="molecule type" value="Genomic_DNA"/>
</dbReference>
<organism evidence="1 2">
    <name type="scientific">Rothia aeria F0184</name>
    <dbReference type="NCBI Taxonomy" id="888019"/>
    <lineage>
        <taxon>Bacteria</taxon>
        <taxon>Bacillati</taxon>
        <taxon>Actinomycetota</taxon>
        <taxon>Actinomycetes</taxon>
        <taxon>Micrococcales</taxon>
        <taxon>Micrococcaceae</taxon>
        <taxon>Rothia</taxon>
    </lineage>
</organism>
<dbReference type="HOGENOM" id="CLU_2809784_0_0_11"/>
<name>U7V5U6_9MICC</name>
<reference evidence="1 2" key="1">
    <citation type="submission" date="2013-08" db="EMBL/GenBank/DDBJ databases">
        <authorList>
            <person name="Weinstock G."/>
            <person name="Sodergren E."/>
            <person name="Wylie T."/>
            <person name="Fulton L."/>
            <person name="Fulton R."/>
            <person name="Fronick C."/>
            <person name="O'Laughlin M."/>
            <person name="Godfrey J."/>
            <person name="Miner T."/>
            <person name="Herter B."/>
            <person name="Appelbaum E."/>
            <person name="Cordes M."/>
            <person name="Lek S."/>
            <person name="Wollam A."/>
            <person name="Pepin K.H."/>
            <person name="Palsikar V.B."/>
            <person name="Mitreva M."/>
            <person name="Wilson R.K."/>
        </authorList>
    </citation>
    <scope>NUCLEOTIDE SEQUENCE [LARGE SCALE GENOMIC DNA]</scope>
    <source>
        <strain evidence="1 2">F0184</strain>
    </source>
</reference>
<protein>
    <submittedName>
        <fullName evidence="1">Uncharacterized protein</fullName>
    </submittedName>
</protein>
<dbReference type="AlphaFoldDB" id="U7V5U6"/>
<proteinExistence type="predicted"/>